<accession>A0A829PMA3</accession>
<organism evidence="1 2">
    <name type="scientific">Mycobacteroides abscessus MAB_030201_1075</name>
    <dbReference type="NCBI Taxonomy" id="1335410"/>
    <lineage>
        <taxon>Bacteria</taxon>
        <taxon>Bacillati</taxon>
        <taxon>Actinomycetota</taxon>
        <taxon>Actinomycetes</taxon>
        <taxon>Mycobacteriales</taxon>
        <taxon>Mycobacteriaceae</taxon>
        <taxon>Mycobacteroides</taxon>
        <taxon>Mycobacteroides abscessus</taxon>
    </lineage>
</organism>
<dbReference type="AlphaFoldDB" id="A0A829PMA3"/>
<gene>
    <name evidence="1" type="ORF">L829_1110</name>
</gene>
<dbReference type="EMBL" id="JAOX01000001">
    <property type="protein sequence ID" value="ETZ87562.1"/>
    <property type="molecule type" value="Genomic_DNA"/>
</dbReference>
<reference evidence="1 2" key="1">
    <citation type="submission" date="2014-01" db="EMBL/GenBank/DDBJ databases">
        <authorList>
            <person name="Zelazny A."/>
            <person name="Olivier K."/>
            <person name="Sampaio E.P."/>
            <person name="Holland S.M."/>
            <person name="Tallon L.J."/>
            <person name="Sadzewicz L.K."/>
            <person name="Sengamalay N."/>
            <person name="Fraser C.M."/>
            <person name="Hine E."/>
            <person name="Shefchek K.A."/>
            <person name="Das S.P."/>
            <person name="Shallom S.J."/>
            <person name="Agrawal S."/>
            <person name="Tettelin H."/>
        </authorList>
    </citation>
    <scope>NUCLEOTIDE SEQUENCE [LARGE SCALE GENOMIC DNA]</scope>
    <source>
        <strain evidence="1 2">MAB_030201_1075</strain>
    </source>
</reference>
<name>A0A829PMA3_9MYCO</name>
<proteinExistence type="predicted"/>
<comment type="caution">
    <text evidence="1">The sequence shown here is derived from an EMBL/GenBank/DDBJ whole genome shotgun (WGS) entry which is preliminary data.</text>
</comment>
<protein>
    <submittedName>
        <fullName evidence="1">Uncharacterized protein</fullName>
    </submittedName>
</protein>
<sequence length="44" mass="4758">MYPRAAHSSSHAASWRSGEVVASVTRDSRMAINARDLGFVVVIV</sequence>
<evidence type="ECO:0000313" key="2">
    <source>
        <dbReference type="Proteomes" id="UP000019854"/>
    </source>
</evidence>
<evidence type="ECO:0000313" key="1">
    <source>
        <dbReference type="EMBL" id="ETZ87562.1"/>
    </source>
</evidence>
<dbReference type="Proteomes" id="UP000019854">
    <property type="component" value="Unassembled WGS sequence"/>
</dbReference>